<feature type="domain" description="Core-binding (CB)" evidence="11">
    <location>
        <begin position="28"/>
        <end position="134"/>
    </location>
</feature>
<evidence type="ECO:0000256" key="3">
    <source>
        <dbReference type="ARBA" id="ARBA00022618"/>
    </source>
</evidence>
<evidence type="ECO:0000256" key="6">
    <source>
        <dbReference type="ARBA" id="ARBA00023125"/>
    </source>
</evidence>
<gene>
    <name evidence="12" type="ORF">BDD18_4360</name>
</gene>
<dbReference type="InterPro" id="IPR044068">
    <property type="entry name" value="CB"/>
</dbReference>
<reference evidence="12 13" key="1">
    <citation type="submission" date="2019-06" db="EMBL/GenBank/DDBJ databases">
        <title>Genomic Encyclopedia of Archaeal and Bacterial Type Strains, Phase II (KMG-II): from individual species to whole genera.</title>
        <authorList>
            <person name="Goeker M."/>
        </authorList>
    </citation>
    <scope>NUCLEOTIDE SEQUENCE [LARGE SCALE GENOMIC DNA]</scope>
    <source>
        <strain evidence="12 13">DSM 7270</strain>
    </source>
</reference>
<dbReference type="GO" id="GO:0006310">
    <property type="term" value="P:DNA recombination"/>
    <property type="evidence" value="ECO:0007669"/>
    <property type="project" value="UniProtKB-KW"/>
</dbReference>
<dbReference type="PROSITE" id="PS51900">
    <property type="entry name" value="CB"/>
    <property type="match status" value="1"/>
</dbReference>
<evidence type="ECO:0000313" key="13">
    <source>
        <dbReference type="Proteomes" id="UP000316993"/>
    </source>
</evidence>
<dbReference type="GO" id="GO:0005737">
    <property type="term" value="C:cytoplasm"/>
    <property type="evidence" value="ECO:0007669"/>
    <property type="project" value="UniProtKB-SubCell"/>
</dbReference>
<keyword evidence="2" id="KW-0963">Cytoplasm</keyword>
<comment type="caution">
    <text evidence="12">The sequence shown here is derived from an EMBL/GenBank/DDBJ whole genome shotgun (WGS) entry which is preliminary data.</text>
</comment>
<proteinExistence type="predicted"/>
<evidence type="ECO:0000256" key="1">
    <source>
        <dbReference type="ARBA" id="ARBA00004496"/>
    </source>
</evidence>
<dbReference type="CDD" id="cd00397">
    <property type="entry name" value="DNA_BRE_C"/>
    <property type="match status" value="1"/>
</dbReference>
<comment type="subcellular location">
    <subcellularLocation>
        <location evidence="1">Cytoplasm</location>
    </subcellularLocation>
</comment>
<evidence type="ECO:0000256" key="5">
    <source>
        <dbReference type="ARBA" id="ARBA00022908"/>
    </source>
</evidence>
<dbReference type="GO" id="GO:0015074">
    <property type="term" value="P:DNA integration"/>
    <property type="evidence" value="ECO:0007669"/>
    <property type="project" value="UniProtKB-KW"/>
</dbReference>
<evidence type="ECO:0000313" key="12">
    <source>
        <dbReference type="EMBL" id="TQM98471.1"/>
    </source>
</evidence>
<dbReference type="GO" id="GO:0003677">
    <property type="term" value="F:DNA binding"/>
    <property type="evidence" value="ECO:0007669"/>
    <property type="project" value="UniProtKB-UniRule"/>
</dbReference>
<evidence type="ECO:0000256" key="8">
    <source>
        <dbReference type="ARBA" id="ARBA00023306"/>
    </source>
</evidence>
<evidence type="ECO:0000256" key="2">
    <source>
        <dbReference type="ARBA" id="ARBA00022490"/>
    </source>
</evidence>
<accession>A0A543KTS3</accession>
<dbReference type="PANTHER" id="PTHR30349">
    <property type="entry name" value="PHAGE INTEGRASE-RELATED"/>
    <property type="match status" value="1"/>
</dbReference>
<dbReference type="AlphaFoldDB" id="A0A543KTS3"/>
<evidence type="ECO:0000256" key="7">
    <source>
        <dbReference type="ARBA" id="ARBA00023172"/>
    </source>
</evidence>
<keyword evidence="6 9" id="KW-0238">DNA-binding</keyword>
<protein>
    <submittedName>
        <fullName evidence="12">Site-specific recombinase XerD</fullName>
    </submittedName>
</protein>
<dbReference type="Gene3D" id="1.10.150.130">
    <property type="match status" value="1"/>
</dbReference>
<evidence type="ECO:0000256" key="9">
    <source>
        <dbReference type="PROSITE-ProRule" id="PRU01248"/>
    </source>
</evidence>
<keyword evidence="5" id="KW-0229">DNA integration</keyword>
<dbReference type="GO" id="GO:0007059">
    <property type="term" value="P:chromosome segregation"/>
    <property type="evidence" value="ECO:0007669"/>
    <property type="project" value="UniProtKB-KW"/>
</dbReference>
<keyword evidence="4" id="KW-0159">Chromosome partition</keyword>
<keyword evidence="8" id="KW-0131">Cell cycle</keyword>
<dbReference type="RefSeq" id="WP_170207448.1">
    <property type="nucleotide sequence ID" value="NZ_VFPV01000005.1"/>
</dbReference>
<dbReference type="InterPro" id="IPR011010">
    <property type="entry name" value="DNA_brk_join_enz"/>
</dbReference>
<dbReference type="InterPro" id="IPR010998">
    <property type="entry name" value="Integrase_recombinase_N"/>
</dbReference>
<dbReference type="InterPro" id="IPR050090">
    <property type="entry name" value="Tyrosine_recombinase_XerCD"/>
</dbReference>
<sequence>MNTLTSYQYPVRPTAEADSLALITRYITDDVSAIRAFLDTYSKKSQHTTRSYEKECYRFLVWLRARRPPAPDLLPEVVTQDINDYLVFLENPRPFDEEYLLSQGWKHQPFRKPLSTESVKHTLTVLFRMFTAMRELRRTKVDPYCMFNPVKMAHEGMGKTTPDEEVEEALSEREWLAVQQAVEALPRESDRDLKHYHRARWITQLLYRAYLRREEAAMLTMGSFEPSPQGWNIKLVGKGGKKATIVATSKLMDELRIYRTSLGLSPLPAYKETLPAILAVTGKDKGVTAQAIYLICKEIFKMAAALVKDEDKRAAQRLMLASPHWMRHTGVSHTMEAGVDPRYVQAQARHSSLKVTARYDHKRRQAWRNALEAASDKEEPLDQ</sequence>
<dbReference type="SUPFAM" id="SSF56349">
    <property type="entry name" value="DNA breaking-rejoining enzymes"/>
    <property type="match status" value="1"/>
</dbReference>
<dbReference type="EMBL" id="VFPV01000005">
    <property type="protein sequence ID" value="TQM98471.1"/>
    <property type="molecule type" value="Genomic_DNA"/>
</dbReference>
<evidence type="ECO:0000256" key="4">
    <source>
        <dbReference type="ARBA" id="ARBA00022829"/>
    </source>
</evidence>
<dbReference type="Gene3D" id="1.10.443.10">
    <property type="entry name" value="Intergrase catalytic core"/>
    <property type="match status" value="1"/>
</dbReference>
<dbReference type="Proteomes" id="UP000316993">
    <property type="component" value="Unassembled WGS sequence"/>
</dbReference>
<name>A0A543KTS3_9BURK</name>
<organism evidence="12 13">
    <name type="scientific">Acidovorax temperans</name>
    <dbReference type="NCBI Taxonomy" id="80878"/>
    <lineage>
        <taxon>Bacteria</taxon>
        <taxon>Pseudomonadati</taxon>
        <taxon>Pseudomonadota</taxon>
        <taxon>Betaproteobacteria</taxon>
        <taxon>Burkholderiales</taxon>
        <taxon>Comamonadaceae</taxon>
        <taxon>Acidovorax</taxon>
    </lineage>
</organism>
<evidence type="ECO:0000259" key="11">
    <source>
        <dbReference type="PROSITE" id="PS51900"/>
    </source>
</evidence>
<dbReference type="PROSITE" id="PS51898">
    <property type="entry name" value="TYR_RECOMBINASE"/>
    <property type="match status" value="1"/>
</dbReference>
<keyword evidence="3" id="KW-0132">Cell division</keyword>
<keyword evidence="7" id="KW-0233">DNA recombination</keyword>
<dbReference type="Pfam" id="PF00589">
    <property type="entry name" value="Phage_integrase"/>
    <property type="match status" value="1"/>
</dbReference>
<dbReference type="GO" id="GO:0051301">
    <property type="term" value="P:cell division"/>
    <property type="evidence" value="ECO:0007669"/>
    <property type="project" value="UniProtKB-KW"/>
</dbReference>
<dbReference type="PANTHER" id="PTHR30349:SF77">
    <property type="entry name" value="TYROSINE RECOMBINASE XERC"/>
    <property type="match status" value="1"/>
</dbReference>
<evidence type="ECO:0000259" key="10">
    <source>
        <dbReference type="PROSITE" id="PS51898"/>
    </source>
</evidence>
<feature type="domain" description="Tyr recombinase" evidence="10">
    <location>
        <begin position="171"/>
        <end position="372"/>
    </location>
</feature>
<dbReference type="InterPro" id="IPR002104">
    <property type="entry name" value="Integrase_catalytic"/>
</dbReference>
<dbReference type="InterPro" id="IPR013762">
    <property type="entry name" value="Integrase-like_cat_sf"/>
</dbReference>